<name>A0AAX6F614_IRIPA</name>
<dbReference type="NCBIfam" id="TIGR01640">
    <property type="entry name" value="F_box_assoc_1"/>
    <property type="match status" value="1"/>
</dbReference>
<dbReference type="EMBL" id="JANAVB010031619">
    <property type="protein sequence ID" value="KAJ6811395.1"/>
    <property type="molecule type" value="Genomic_DNA"/>
</dbReference>
<evidence type="ECO:0000259" key="1">
    <source>
        <dbReference type="SMART" id="SM00256"/>
    </source>
</evidence>
<reference evidence="2" key="1">
    <citation type="journal article" date="2023" name="GigaByte">
        <title>Genome assembly of the bearded iris, Iris pallida Lam.</title>
        <authorList>
            <person name="Bruccoleri R.E."/>
            <person name="Oakeley E.J."/>
            <person name="Faust A.M.E."/>
            <person name="Altorfer M."/>
            <person name="Dessus-Babus S."/>
            <person name="Burckhardt D."/>
            <person name="Oertli M."/>
            <person name="Naumann U."/>
            <person name="Petersen F."/>
            <person name="Wong J."/>
        </authorList>
    </citation>
    <scope>NUCLEOTIDE SEQUENCE</scope>
    <source>
        <strain evidence="2">GSM-AAB239-AS_SAM_17_03QT</strain>
    </source>
</reference>
<dbReference type="Gene3D" id="1.20.1280.50">
    <property type="match status" value="1"/>
</dbReference>
<sequence>MEHENKICEGINEDELLVVRYFKEQQQHQNRFCGEIEAQHGAASNPTRLDLVAKVKPKPLVDVDDGLILILARLPAKSLQKFRCVCKSWNSLIQQDHHFISLHQLHINHSNKKQPPSFVTLFATSRTPYYRGLESCVLNYSSSDTTTPYKMDFTRFLPEEDPLDFTNPSYFLTNSCNGLLGVYSCHSFFIINPSIRKLRPLPTTCAAPAWLAQAALGFDASTGVYKVVRIFDRERDVFVSVGFGCEVCYLGGGGSEGWKSINDPPVQPSYDSLPVVVDGAIIWASETIRGEAREVVALSFDLREEKFSVILHPEVSSRPTVQPKSHVFVSEGHICVADEIPSPVPIPYMHIRHLNIWLLMKEEDQDKKKKNNSNKWVKQYVVDLTYVFENFGPFLKAQPLTTDHNGRIVIYWGQGRILYYDPQTGSFDKHELDATRVGGEEHVAPYTEGIVWPCPRLYGSAQRNREGSHPKALNWSILMCAINSTAFALHQQPLYCRV</sequence>
<dbReference type="InterPro" id="IPR013187">
    <property type="entry name" value="F-box-assoc_dom_typ3"/>
</dbReference>
<accession>A0AAX6F614</accession>
<dbReference type="PANTHER" id="PTHR31672:SF13">
    <property type="entry name" value="F-BOX PROTEIN CPR30-LIKE"/>
    <property type="match status" value="1"/>
</dbReference>
<reference evidence="2" key="2">
    <citation type="submission" date="2023-04" db="EMBL/GenBank/DDBJ databases">
        <authorList>
            <person name="Bruccoleri R.E."/>
            <person name="Oakeley E.J."/>
            <person name="Faust A.-M."/>
            <person name="Dessus-Babus S."/>
            <person name="Altorfer M."/>
            <person name="Burckhardt D."/>
            <person name="Oertli M."/>
            <person name="Naumann U."/>
            <person name="Petersen F."/>
            <person name="Wong J."/>
        </authorList>
    </citation>
    <scope>NUCLEOTIDE SEQUENCE</scope>
    <source>
        <strain evidence="2">GSM-AAB239-AS_SAM_17_03QT</strain>
        <tissue evidence="2">Leaf</tissue>
    </source>
</reference>
<gene>
    <name evidence="2" type="ORF">M6B38_153580</name>
</gene>
<protein>
    <submittedName>
        <fullName evidence="2">F-box protein-like</fullName>
    </submittedName>
</protein>
<organism evidence="2 3">
    <name type="scientific">Iris pallida</name>
    <name type="common">Sweet iris</name>
    <dbReference type="NCBI Taxonomy" id="29817"/>
    <lineage>
        <taxon>Eukaryota</taxon>
        <taxon>Viridiplantae</taxon>
        <taxon>Streptophyta</taxon>
        <taxon>Embryophyta</taxon>
        <taxon>Tracheophyta</taxon>
        <taxon>Spermatophyta</taxon>
        <taxon>Magnoliopsida</taxon>
        <taxon>Liliopsida</taxon>
        <taxon>Asparagales</taxon>
        <taxon>Iridaceae</taxon>
        <taxon>Iridoideae</taxon>
        <taxon>Irideae</taxon>
        <taxon>Iris</taxon>
    </lineage>
</organism>
<dbReference type="SMART" id="SM00256">
    <property type="entry name" value="FBOX"/>
    <property type="match status" value="1"/>
</dbReference>
<feature type="domain" description="F-box" evidence="1">
    <location>
        <begin position="64"/>
        <end position="102"/>
    </location>
</feature>
<proteinExistence type="predicted"/>
<dbReference type="InterPro" id="IPR017451">
    <property type="entry name" value="F-box-assoc_interact_dom"/>
</dbReference>
<dbReference type="CDD" id="cd22157">
    <property type="entry name" value="F-box_AtFBW1-like"/>
    <property type="match status" value="1"/>
</dbReference>
<dbReference type="PANTHER" id="PTHR31672">
    <property type="entry name" value="BNACNNG10540D PROTEIN"/>
    <property type="match status" value="1"/>
</dbReference>
<dbReference type="InterPro" id="IPR050796">
    <property type="entry name" value="SCF_F-box_component"/>
</dbReference>
<dbReference type="InterPro" id="IPR036047">
    <property type="entry name" value="F-box-like_dom_sf"/>
</dbReference>
<keyword evidence="3" id="KW-1185">Reference proteome</keyword>
<dbReference type="InterPro" id="IPR001810">
    <property type="entry name" value="F-box_dom"/>
</dbReference>
<comment type="caution">
    <text evidence="2">The sequence shown here is derived from an EMBL/GenBank/DDBJ whole genome shotgun (WGS) entry which is preliminary data.</text>
</comment>
<dbReference type="SUPFAM" id="SSF81383">
    <property type="entry name" value="F-box domain"/>
    <property type="match status" value="1"/>
</dbReference>
<dbReference type="Pfam" id="PF08268">
    <property type="entry name" value="FBA_3"/>
    <property type="match status" value="1"/>
</dbReference>
<dbReference type="AlphaFoldDB" id="A0AAX6F614"/>
<evidence type="ECO:0000313" key="3">
    <source>
        <dbReference type="Proteomes" id="UP001140949"/>
    </source>
</evidence>
<evidence type="ECO:0000313" key="2">
    <source>
        <dbReference type="EMBL" id="KAJ6811395.1"/>
    </source>
</evidence>
<dbReference type="Pfam" id="PF00646">
    <property type="entry name" value="F-box"/>
    <property type="match status" value="1"/>
</dbReference>
<dbReference type="Proteomes" id="UP001140949">
    <property type="component" value="Unassembled WGS sequence"/>
</dbReference>